<protein>
    <submittedName>
        <fullName evidence="9">TolC family protein</fullName>
    </submittedName>
</protein>
<feature type="chain" id="PRO_5024382898" evidence="8">
    <location>
        <begin position="26"/>
        <end position="453"/>
    </location>
</feature>
<evidence type="ECO:0000256" key="7">
    <source>
        <dbReference type="ARBA" id="ARBA00023237"/>
    </source>
</evidence>
<evidence type="ECO:0000256" key="4">
    <source>
        <dbReference type="ARBA" id="ARBA00022452"/>
    </source>
</evidence>
<keyword evidence="5" id="KW-0812">Transmembrane</keyword>
<evidence type="ECO:0000256" key="1">
    <source>
        <dbReference type="ARBA" id="ARBA00004442"/>
    </source>
</evidence>
<feature type="signal peptide" evidence="8">
    <location>
        <begin position="1"/>
        <end position="25"/>
    </location>
</feature>
<gene>
    <name evidence="9" type="ORF">F0919_02100</name>
</gene>
<keyword evidence="8" id="KW-0732">Signal</keyword>
<dbReference type="GO" id="GO:0009279">
    <property type="term" value="C:cell outer membrane"/>
    <property type="evidence" value="ECO:0007669"/>
    <property type="project" value="UniProtKB-SubCell"/>
</dbReference>
<comment type="similarity">
    <text evidence="2">Belongs to the outer membrane factor (OMF) (TC 1.B.17) family.</text>
</comment>
<keyword evidence="4" id="KW-1134">Transmembrane beta strand</keyword>
<dbReference type="Proteomes" id="UP000323632">
    <property type="component" value="Unassembled WGS sequence"/>
</dbReference>
<reference evidence="9 10" key="1">
    <citation type="submission" date="2019-09" db="EMBL/GenBank/DDBJ databases">
        <title>Genome sequence and assembly of Taibaiella sp.</title>
        <authorList>
            <person name="Chhetri G."/>
        </authorList>
    </citation>
    <scope>NUCLEOTIDE SEQUENCE [LARGE SCALE GENOMIC DNA]</scope>
    <source>
        <strain evidence="9 10">KVB11</strain>
    </source>
</reference>
<proteinExistence type="inferred from homology"/>
<dbReference type="PANTHER" id="PTHR30026:SF20">
    <property type="entry name" value="OUTER MEMBRANE PROTEIN TOLC"/>
    <property type="match status" value="1"/>
</dbReference>
<evidence type="ECO:0000256" key="2">
    <source>
        <dbReference type="ARBA" id="ARBA00007613"/>
    </source>
</evidence>
<dbReference type="InterPro" id="IPR051906">
    <property type="entry name" value="TolC-like"/>
</dbReference>
<evidence type="ECO:0000256" key="5">
    <source>
        <dbReference type="ARBA" id="ARBA00022692"/>
    </source>
</evidence>
<dbReference type="RefSeq" id="WP_150031058.1">
    <property type="nucleotide sequence ID" value="NZ_VWSH01000001.1"/>
</dbReference>
<evidence type="ECO:0000256" key="8">
    <source>
        <dbReference type="SAM" id="SignalP"/>
    </source>
</evidence>
<dbReference type="SUPFAM" id="SSF56954">
    <property type="entry name" value="Outer membrane efflux proteins (OEP)"/>
    <property type="match status" value="1"/>
</dbReference>
<evidence type="ECO:0000256" key="3">
    <source>
        <dbReference type="ARBA" id="ARBA00022448"/>
    </source>
</evidence>
<accession>A0A5M6CRA1</accession>
<dbReference type="InterPro" id="IPR003423">
    <property type="entry name" value="OMP_efflux"/>
</dbReference>
<keyword evidence="3" id="KW-0813">Transport</keyword>
<comment type="caution">
    <text evidence="9">The sequence shown here is derived from an EMBL/GenBank/DDBJ whole genome shotgun (WGS) entry which is preliminary data.</text>
</comment>
<dbReference type="Gene3D" id="1.20.1600.10">
    <property type="entry name" value="Outer membrane efflux proteins (OEP)"/>
    <property type="match status" value="1"/>
</dbReference>
<name>A0A5M6CRA1_9BACT</name>
<dbReference type="EMBL" id="VWSH01000001">
    <property type="protein sequence ID" value="KAA5536482.1"/>
    <property type="molecule type" value="Genomic_DNA"/>
</dbReference>
<dbReference type="PANTHER" id="PTHR30026">
    <property type="entry name" value="OUTER MEMBRANE PROTEIN TOLC"/>
    <property type="match status" value="1"/>
</dbReference>
<dbReference type="Pfam" id="PF02321">
    <property type="entry name" value="OEP"/>
    <property type="match status" value="2"/>
</dbReference>
<organism evidence="9 10">
    <name type="scientific">Taibaiella lutea</name>
    <dbReference type="NCBI Taxonomy" id="2608001"/>
    <lineage>
        <taxon>Bacteria</taxon>
        <taxon>Pseudomonadati</taxon>
        <taxon>Bacteroidota</taxon>
        <taxon>Chitinophagia</taxon>
        <taxon>Chitinophagales</taxon>
        <taxon>Chitinophagaceae</taxon>
        <taxon>Taibaiella</taxon>
    </lineage>
</organism>
<keyword evidence="10" id="KW-1185">Reference proteome</keyword>
<dbReference type="GO" id="GO:0015562">
    <property type="term" value="F:efflux transmembrane transporter activity"/>
    <property type="evidence" value="ECO:0007669"/>
    <property type="project" value="InterPro"/>
</dbReference>
<evidence type="ECO:0000313" key="9">
    <source>
        <dbReference type="EMBL" id="KAA5536482.1"/>
    </source>
</evidence>
<evidence type="ECO:0000256" key="6">
    <source>
        <dbReference type="ARBA" id="ARBA00023136"/>
    </source>
</evidence>
<keyword evidence="7" id="KW-0998">Cell outer membrane</keyword>
<keyword evidence="6" id="KW-0472">Membrane</keyword>
<sequence>MEYLIKNKFAAVLLFLLVSANTMFAQTNRRLSLQEAVQLGIDNSKSLKVSSAKVDQADGALSEAKMMQYPDLKVSASYLRINSPNVDLKLKLGGGSDSSGSGNSGESPKINQVMYGMATASLPLFSGLRIRNGIESAKYLKKAAELDAQNDKDALIQNTIAAYYNLYKAQAAVKLVNENLRQAQQRVTDFANLETNGLIARNDLLKVQLQESNIELALMDAENNLKISNYNMDLMLGIDENTVLELDTTDIGRVPKIQPIEYWENSAMSSRSDYLALQQRQHASAAGVKSAKGEYYPSLALTGGYVAADIPNALVVTNALNVGVGLSYNLASLYKNESKVKQAKAQQTQLEWSAMQMTDGIKMEIHSAYQNYLESLKKIEVYQKAVDQANENYRITKNKYDNSLATTTDLLDADVAQLQAGINFEYAKADAVVAYNKLYETAGLINGMAPANK</sequence>
<dbReference type="AlphaFoldDB" id="A0A5M6CRA1"/>
<evidence type="ECO:0000313" key="10">
    <source>
        <dbReference type="Proteomes" id="UP000323632"/>
    </source>
</evidence>
<dbReference type="GO" id="GO:0015288">
    <property type="term" value="F:porin activity"/>
    <property type="evidence" value="ECO:0007669"/>
    <property type="project" value="TreeGrafter"/>
</dbReference>
<comment type="subcellular location">
    <subcellularLocation>
        <location evidence="1">Cell outer membrane</location>
    </subcellularLocation>
</comment>
<dbReference type="GO" id="GO:1990281">
    <property type="term" value="C:efflux pump complex"/>
    <property type="evidence" value="ECO:0007669"/>
    <property type="project" value="TreeGrafter"/>
</dbReference>